<evidence type="ECO:0000313" key="2">
    <source>
        <dbReference type="Proteomes" id="UP000250028"/>
    </source>
</evidence>
<accession>A0A2Y8ZT70</accession>
<keyword evidence="2" id="KW-1185">Reference proteome</keyword>
<protein>
    <submittedName>
        <fullName evidence="1">Uncharacterized protein</fullName>
    </submittedName>
</protein>
<reference evidence="2" key="1">
    <citation type="submission" date="2016-10" db="EMBL/GenBank/DDBJ databases">
        <authorList>
            <person name="Varghese N."/>
            <person name="Submissions S."/>
        </authorList>
    </citation>
    <scope>NUCLEOTIDE SEQUENCE [LARGE SCALE GENOMIC DNA]</scope>
    <source>
        <strain evidence="2">DSM 22951</strain>
    </source>
</reference>
<evidence type="ECO:0000313" key="1">
    <source>
        <dbReference type="EMBL" id="SSA34438.1"/>
    </source>
</evidence>
<dbReference type="Proteomes" id="UP000250028">
    <property type="component" value="Unassembled WGS sequence"/>
</dbReference>
<dbReference type="RefSeq" id="WP_109685029.1">
    <property type="nucleotide sequence ID" value="NZ_QGDN01000001.1"/>
</dbReference>
<dbReference type="AlphaFoldDB" id="A0A2Y8ZT70"/>
<organism evidence="1 2">
    <name type="scientific">Branchiibius hedensis</name>
    <dbReference type="NCBI Taxonomy" id="672460"/>
    <lineage>
        <taxon>Bacteria</taxon>
        <taxon>Bacillati</taxon>
        <taxon>Actinomycetota</taxon>
        <taxon>Actinomycetes</taxon>
        <taxon>Micrococcales</taxon>
        <taxon>Dermacoccaceae</taxon>
        <taxon>Branchiibius</taxon>
    </lineage>
</organism>
<name>A0A2Y8ZT70_9MICO</name>
<dbReference type="EMBL" id="UESZ01000001">
    <property type="protein sequence ID" value="SSA34438.1"/>
    <property type="molecule type" value="Genomic_DNA"/>
</dbReference>
<gene>
    <name evidence="1" type="ORF">SAMN04489750_1758</name>
</gene>
<proteinExistence type="predicted"/>
<sequence>MDRNDPARHVAGTSTNTAFAQLLGYRQTGGIVLFSPGEQGYTCPVHAHPSGDRFDGLKWSEYNACVWCPVCDRDYPSALCTGLTCDDPAALERAIEVFISTVRDAPRRP</sequence>